<keyword evidence="3" id="KW-0540">Nuclease</keyword>
<proteinExistence type="inferred from homology"/>
<dbReference type="InterPro" id="IPR035901">
    <property type="entry name" value="GIY-YIG_endonuc_sf"/>
</dbReference>
<protein>
    <submittedName>
        <fullName evidence="3">Putative endonuclease</fullName>
    </submittedName>
</protein>
<dbReference type="AlphaFoldDB" id="A0A840NA65"/>
<dbReference type="GO" id="GO:0004519">
    <property type="term" value="F:endonuclease activity"/>
    <property type="evidence" value="ECO:0007669"/>
    <property type="project" value="UniProtKB-KW"/>
</dbReference>
<dbReference type="InterPro" id="IPR000305">
    <property type="entry name" value="GIY-YIG_endonuc"/>
</dbReference>
<dbReference type="Pfam" id="PF01541">
    <property type="entry name" value="GIY-YIG"/>
    <property type="match status" value="1"/>
</dbReference>
<dbReference type="EMBL" id="JACHIJ010000008">
    <property type="protein sequence ID" value="MBB5054698.1"/>
    <property type="molecule type" value="Genomic_DNA"/>
</dbReference>
<dbReference type="PROSITE" id="PS50164">
    <property type="entry name" value="GIY_YIG"/>
    <property type="match status" value="1"/>
</dbReference>
<evidence type="ECO:0000313" key="3">
    <source>
        <dbReference type="EMBL" id="MBB5054698.1"/>
    </source>
</evidence>
<gene>
    <name evidence="3" type="ORF">HNQ36_004705</name>
</gene>
<keyword evidence="3" id="KW-0378">Hydrolase</keyword>
<feature type="domain" description="GIY-YIG" evidence="2">
    <location>
        <begin position="22"/>
        <end position="99"/>
    </location>
</feature>
<evidence type="ECO:0000259" key="2">
    <source>
        <dbReference type="PROSITE" id="PS50164"/>
    </source>
</evidence>
<organism evidence="3 4">
    <name type="scientific">Afipia massiliensis</name>
    <dbReference type="NCBI Taxonomy" id="211460"/>
    <lineage>
        <taxon>Bacteria</taxon>
        <taxon>Pseudomonadati</taxon>
        <taxon>Pseudomonadota</taxon>
        <taxon>Alphaproteobacteria</taxon>
        <taxon>Hyphomicrobiales</taxon>
        <taxon>Nitrobacteraceae</taxon>
        <taxon>Afipia</taxon>
    </lineage>
</organism>
<evidence type="ECO:0000256" key="1">
    <source>
        <dbReference type="ARBA" id="ARBA00007435"/>
    </source>
</evidence>
<name>A0A840NA65_9BRAD</name>
<evidence type="ECO:0000313" key="4">
    <source>
        <dbReference type="Proteomes" id="UP000521227"/>
    </source>
</evidence>
<dbReference type="InterPro" id="IPR050190">
    <property type="entry name" value="UPF0213_domain"/>
</dbReference>
<dbReference type="PANTHER" id="PTHR34477">
    <property type="entry name" value="UPF0213 PROTEIN YHBQ"/>
    <property type="match status" value="1"/>
</dbReference>
<comment type="similarity">
    <text evidence="1">Belongs to the UPF0213 family.</text>
</comment>
<dbReference type="PANTHER" id="PTHR34477:SF1">
    <property type="entry name" value="UPF0213 PROTEIN YHBQ"/>
    <property type="match status" value="1"/>
</dbReference>
<dbReference type="Gene3D" id="3.40.1440.10">
    <property type="entry name" value="GIY-YIG endonuclease"/>
    <property type="match status" value="1"/>
</dbReference>
<dbReference type="CDD" id="cd10449">
    <property type="entry name" value="GIY-YIG_SLX1_like"/>
    <property type="match status" value="1"/>
</dbReference>
<keyword evidence="3" id="KW-0255">Endonuclease</keyword>
<sequence>MAKSKIRATASKPRATKPKSKPVAFVYVLGSFHKGRYISYVGWTNDVTLRLEKHNAGTGARSTRGRAWTLLHTEPFTTRNEAMSREWHLKRDRAFRKKLMDGVRAAAMRGLKLGRPGEGRDP</sequence>
<dbReference type="Proteomes" id="UP000521227">
    <property type="component" value="Unassembled WGS sequence"/>
</dbReference>
<accession>A0A840NA65</accession>
<reference evidence="3 4" key="1">
    <citation type="submission" date="2020-08" db="EMBL/GenBank/DDBJ databases">
        <title>Genomic Encyclopedia of Type Strains, Phase IV (KMG-IV): sequencing the most valuable type-strain genomes for metagenomic binning, comparative biology and taxonomic classification.</title>
        <authorList>
            <person name="Goeker M."/>
        </authorList>
    </citation>
    <scope>NUCLEOTIDE SEQUENCE [LARGE SCALE GENOMIC DNA]</scope>
    <source>
        <strain evidence="3 4">DSM 17498</strain>
    </source>
</reference>
<comment type="caution">
    <text evidence="3">The sequence shown here is derived from an EMBL/GenBank/DDBJ whole genome shotgun (WGS) entry which is preliminary data.</text>
</comment>
<dbReference type="SUPFAM" id="SSF82771">
    <property type="entry name" value="GIY-YIG endonuclease"/>
    <property type="match status" value="1"/>
</dbReference>